<evidence type="ECO:0000256" key="8">
    <source>
        <dbReference type="ARBA" id="ARBA00029784"/>
    </source>
</evidence>
<evidence type="ECO:0000256" key="9">
    <source>
        <dbReference type="ARBA" id="ARBA00032199"/>
    </source>
</evidence>
<feature type="domain" description="Exportin-1/Importin-beta-like" evidence="11">
    <location>
        <begin position="99"/>
        <end position="248"/>
    </location>
</feature>
<reference evidence="13" key="1">
    <citation type="submission" date="2018-03" db="EMBL/GenBank/DDBJ databases">
        <title>The relapsing fever spirochete Borrelia turicatae persists in the highly oxidative environment of its soft-bodied tick vector.</title>
        <authorList>
            <person name="Bourret T.J."/>
            <person name="Boyle W.K."/>
            <person name="Valenzuela J.G."/>
            <person name="Oliveira F."/>
            <person name="Lopez J.E."/>
        </authorList>
    </citation>
    <scope>NUCLEOTIDE SEQUENCE</scope>
    <source>
        <strain evidence="13">Kansas strain/isolate</strain>
        <tissue evidence="13">Salivary glands</tissue>
    </source>
</reference>
<evidence type="ECO:0000256" key="7">
    <source>
        <dbReference type="ARBA" id="ARBA00023242"/>
    </source>
</evidence>
<dbReference type="GO" id="GO:0071528">
    <property type="term" value="P:tRNA re-export from nucleus"/>
    <property type="evidence" value="ECO:0007669"/>
    <property type="project" value="UniProtKB-UniRule"/>
</dbReference>
<dbReference type="InterPro" id="IPR011989">
    <property type="entry name" value="ARM-like"/>
</dbReference>
<keyword evidence="6 10" id="KW-0694">RNA-binding</keyword>
<dbReference type="InterPro" id="IPR013598">
    <property type="entry name" value="Exportin-1/Importin-b-like"/>
</dbReference>
<dbReference type="GO" id="GO:0000049">
    <property type="term" value="F:tRNA binding"/>
    <property type="evidence" value="ECO:0007669"/>
    <property type="project" value="UniProtKB-UniRule"/>
</dbReference>
<dbReference type="GO" id="GO:0016363">
    <property type="term" value="C:nuclear matrix"/>
    <property type="evidence" value="ECO:0007669"/>
    <property type="project" value="TreeGrafter"/>
</dbReference>
<dbReference type="GO" id="GO:0031267">
    <property type="term" value="F:small GTPase binding"/>
    <property type="evidence" value="ECO:0007669"/>
    <property type="project" value="InterPro"/>
</dbReference>
<evidence type="ECO:0000256" key="1">
    <source>
        <dbReference type="ARBA" id="ARBA00004496"/>
    </source>
</evidence>
<comment type="subcellular location">
    <subcellularLocation>
        <location evidence="1 10">Cytoplasm</location>
    </subcellularLocation>
    <subcellularLocation>
        <location evidence="10">Nucleus</location>
    </subcellularLocation>
    <text evidence="10">Shuttles between the nucleus and the cytoplasm.</text>
</comment>
<proteinExistence type="inferred from homology"/>
<keyword evidence="7 10" id="KW-0539">Nucleus</keyword>
<evidence type="ECO:0000259" key="11">
    <source>
        <dbReference type="Pfam" id="PF08389"/>
    </source>
</evidence>
<accession>A0A2R5L8T3</accession>
<keyword evidence="13" id="KW-0675">Receptor</keyword>
<keyword evidence="3 10" id="KW-0813">Transport</keyword>
<dbReference type="GO" id="GO:0005737">
    <property type="term" value="C:cytoplasm"/>
    <property type="evidence" value="ECO:0007669"/>
    <property type="project" value="UniProtKB-SubCell"/>
</dbReference>
<dbReference type="GO" id="GO:0005643">
    <property type="term" value="C:nuclear pore"/>
    <property type="evidence" value="ECO:0007669"/>
    <property type="project" value="TreeGrafter"/>
</dbReference>
<evidence type="ECO:0000256" key="10">
    <source>
        <dbReference type="RuleBase" id="RU366037"/>
    </source>
</evidence>
<evidence type="ECO:0000313" key="13">
    <source>
        <dbReference type="EMBL" id="MBY05903.1"/>
    </source>
</evidence>
<protein>
    <recommendedName>
        <fullName evidence="2 10">Exportin-T</fullName>
    </recommendedName>
    <alternativeName>
        <fullName evidence="8 10">Exportin(tRNA)</fullName>
    </alternativeName>
    <alternativeName>
        <fullName evidence="9 10">tRNA exportin</fullName>
    </alternativeName>
</protein>
<dbReference type="SUPFAM" id="SSF48371">
    <property type="entry name" value="ARM repeat"/>
    <property type="match status" value="1"/>
</dbReference>
<evidence type="ECO:0000256" key="4">
    <source>
        <dbReference type="ARBA" id="ARBA00022490"/>
    </source>
</evidence>
<dbReference type="Pfam" id="PF08389">
    <property type="entry name" value="Xpo1"/>
    <property type="match status" value="1"/>
</dbReference>
<evidence type="ECO:0000256" key="6">
    <source>
        <dbReference type="ARBA" id="ARBA00022884"/>
    </source>
</evidence>
<dbReference type="Pfam" id="PF19282">
    <property type="entry name" value="Exportin-T"/>
    <property type="match status" value="1"/>
</dbReference>
<evidence type="ECO:0000256" key="2">
    <source>
        <dbReference type="ARBA" id="ARBA00018928"/>
    </source>
</evidence>
<dbReference type="FunFam" id="1.25.10.10:FF:000105">
    <property type="entry name" value="Exportin for tRNA"/>
    <property type="match status" value="1"/>
</dbReference>
<comment type="similarity">
    <text evidence="10">Belongs to the exportin family.</text>
</comment>
<dbReference type="AlphaFoldDB" id="A0A2R5L8T3"/>
<dbReference type="InterPro" id="IPR040017">
    <property type="entry name" value="XPOT"/>
</dbReference>
<name>A0A2R5L8T3_9ACAR</name>
<evidence type="ECO:0000256" key="5">
    <source>
        <dbReference type="ARBA" id="ARBA00022555"/>
    </source>
</evidence>
<dbReference type="Gene3D" id="1.25.10.10">
    <property type="entry name" value="Leucine-rich Repeat Variant"/>
    <property type="match status" value="1"/>
</dbReference>
<comment type="function">
    <text evidence="10">tRNA nucleus export receptor which facilitates tRNA translocation across the nuclear pore complex.</text>
</comment>
<dbReference type="InterPro" id="IPR016024">
    <property type="entry name" value="ARM-type_fold"/>
</dbReference>
<keyword evidence="4 10" id="KW-0963">Cytoplasm</keyword>
<keyword evidence="5 10" id="KW-0820">tRNA-binding</keyword>
<evidence type="ECO:0000256" key="3">
    <source>
        <dbReference type="ARBA" id="ARBA00022448"/>
    </source>
</evidence>
<sequence>MDVEAIQGFLSHGDQGAHRRALQYFEQLKESSNGWQLSVQTLLDPSVQDDSVKFFCISILEHYVKTGYSTADERVQQAMRNFISQWLQMKVYHDGLEPVFVRNKMAQLVCRVFLCDYPARWPEFFTHLLSSLSLGAPAVDSYLRTLLAINGDVADKDIPHTPKEMERNTMLKDTIRERHVVDLVNSWYTILTSSYQGANEELTCLCLDVIGAYVAWIDIGLIANDRFVSILVQFLSMPSLREASCECIYEIVGKGMDPLSKVKLIQSLSEVLQSAGILGLSEVDDVDFSIKLAKLVNRMGIQLITCLEKLPKKGVESDHLLARKELEGKVPLMLHFLGNEDDDVSQAVAEFAREYVQLLKQEPLMYSNQGKASVQALLYIIINKYKYDESYLFDRQGEDEALFLEYRKTLKVLFDNVAQLDKEVTLSCMRSMICTALQNWRSLPFQDVEVALSFLYMLAEAIPGFHCSQMNASGDNVPPMFEMLRLFMISGVSMYGHIAVTLQYFETMVRYEKFFNQETQYIPEALVAFMDERGLRNPSPKVRSRVSYLFSRFIKSLRAHLLSFTEHILSRLEDLLALCPTENGLVHSSALLSPDDQLYLFEATAVLIISDQFPAEKKQLLMKGLLIPVMSKFESLAQQLPVERDEQKRSSIVECMSHAMAVTSRTSKAFSNHQTMKSCNCVAVYLEALQVFLQALDLPCEQGALQSGVRQFLHRLVVCLEEEVLPHVPTACDRLLQSPDVRSIQELIPLINQIVCKFKKEVVPFLQRIFLPLVKVIFGALATPIDPDDQQAQRDRQLLQRAYFLFVAAIVTNNVIEVIACQDAQSLEQVFNTIIQGAVDFPDPVAQRTCFTILKKMVELWGGPEAEPHFVDFLYSSIVPVCFHAPLKDSFDLTDAQTVLALSEVAACMQTIWKKRGEELITYLKVYLPSLRMSQQQVEAYVVRLRCEPKGFRDYIKVLFNELRSS</sequence>
<evidence type="ECO:0000259" key="12">
    <source>
        <dbReference type="Pfam" id="PF19282"/>
    </source>
</evidence>
<dbReference type="InterPro" id="IPR045546">
    <property type="entry name" value="Exportin-T_C"/>
</dbReference>
<dbReference type="PANTHER" id="PTHR15952">
    <property type="entry name" value="EXPORTIN-T/LOS1"/>
    <property type="match status" value="1"/>
</dbReference>
<organism evidence="13">
    <name type="scientific">Ornithodoros turicata</name>
    <dbReference type="NCBI Taxonomy" id="34597"/>
    <lineage>
        <taxon>Eukaryota</taxon>
        <taxon>Metazoa</taxon>
        <taxon>Ecdysozoa</taxon>
        <taxon>Arthropoda</taxon>
        <taxon>Chelicerata</taxon>
        <taxon>Arachnida</taxon>
        <taxon>Acari</taxon>
        <taxon>Parasitiformes</taxon>
        <taxon>Ixodida</taxon>
        <taxon>Ixodoidea</taxon>
        <taxon>Argasidae</taxon>
        <taxon>Ornithodorinae</taxon>
        <taxon>Ornithodoros</taxon>
    </lineage>
</organism>
<dbReference type="PANTHER" id="PTHR15952:SF11">
    <property type="entry name" value="EXPORTIN-T"/>
    <property type="match status" value="1"/>
</dbReference>
<feature type="domain" description="Exportin-T C-terminal" evidence="12">
    <location>
        <begin position="322"/>
        <end position="961"/>
    </location>
</feature>
<dbReference type="EMBL" id="GGLE01001777">
    <property type="protein sequence ID" value="MBY05903.1"/>
    <property type="molecule type" value="Transcribed_RNA"/>
</dbReference>